<evidence type="ECO:0000256" key="1">
    <source>
        <dbReference type="ARBA" id="ARBA00022630"/>
    </source>
</evidence>
<dbReference type="Proteomes" id="UP000287124">
    <property type="component" value="Unassembled WGS sequence"/>
</dbReference>
<comment type="caution">
    <text evidence="4">The sequence shown here is derived from an EMBL/GenBank/DDBJ whole genome shotgun (WGS) entry which is preliminary data.</text>
</comment>
<dbReference type="PANTHER" id="PTHR42973">
    <property type="entry name" value="BINDING OXIDOREDUCTASE, PUTATIVE (AFU_ORTHOLOGUE AFUA_1G17690)-RELATED"/>
    <property type="match status" value="1"/>
</dbReference>
<dbReference type="GO" id="GO:0016491">
    <property type="term" value="F:oxidoreductase activity"/>
    <property type="evidence" value="ECO:0007669"/>
    <property type="project" value="UniProtKB-KW"/>
</dbReference>
<keyword evidence="1" id="KW-0285">Flavoprotein</keyword>
<evidence type="ECO:0000256" key="2">
    <source>
        <dbReference type="ARBA" id="ARBA00022827"/>
    </source>
</evidence>
<dbReference type="AlphaFoldDB" id="A0A430L019"/>
<dbReference type="PANTHER" id="PTHR42973:SF25">
    <property type="entry name" value="PHOSPHOMEVALONATE KINASE"/>
    <property type="match status" value="1"/>
</dbReference>
<dbReference type="Gene3D" id="3.40.462.20">
    <property type="match status" value="1"/>
</dbReference>
<keyword evidence="5" id="KW-1185">Reference proteome</keyword>
<reference evidence="4 5" key="1">
    <citation type="submission" date="2017-06" db="EMBL/GenBank/DDBJ databases">
        <title>Comparative genomic analysis of Ambrosia Fusariam Clade fungi.</title>
        <authorList>
            <person name="Stajich J.E."/>
            <person name="Carrillo J."/>
            <person name="Kijimoto T."/>
            <person name="Eskalen A."/>
            <person name="O'Donnell K."/>
            <person name="Kasson M."/>
        </authorList>
    </citation>
    <scope>NUCLEOTIDE SEQUENCE [LARGE SCALE GENOMIC DNA]</scope>
    <source>
        <strain evidence="4 5">UCR1854</strain>
    </source>
</reference>
<dbReference type="EMBL" id="MIKF01000644">
    <property type="protein sequence ID" value="RTE69063.1"/>
    <property type="molecule type" value="Genomic_DNA"/>
</dbReference>
<proteinExistence type="predicted"/>
<dbReference type="Pfam" id="PF12013">
    <property type="entry name" value="OrsD"/>
    <property type="match status" value="1"/>
</dbReference>
<keyword evidence="2" id="KW-0274">FAD</keyword>
<evidence type="ECO:0000256" key="3">
    <source>
        <dbReference type="ARBA" id="ARBA00023002"/>
    </source>
</evidence>
<evidence type="ECO:0000313" key="4">
    <source>
        <dbReference type="EMBL" id="RTE69063.1"/>
    </source>
</evidence>
<dbReference type="InterPro" id="IPR022698">
    <property type="entry name" value="OrsD"/>
</dbReference>
<sequence>MDDAPEIALCKTDQCAVPEPVVVHVKSTATDMFGEKSLCFVTCHQNPSNVADSKCFGKACTVMLEKLHLHLDLPEQAIICTLCGYALATDDDRVGRHLGEKHHIPKVARQKLNALINSLQLPRPETLPKRADGSAPHPHLQIQEGKACRHCGLRSTSLTIISRHVKNLHKRELAATRSTGKHWLRDHIVDNLAFQSWTLKDIKRAWTITPPRASTRASRKSDERLLQPVPDCGQRLLWPGSLHNEADLLWAIKGAGSIFGIVVNVTFKTFAAPTYSVRNWMIPLRNGLEARLRLGDIAQLARKLAWNCSTDAYLFWDNEQLHLGVTMFESAVTQFPCGTPTLVHTVLGPEDNSKIVDGVGLFETEMYISGMHGGHGGGKTSSVKRCLFLKHIDAVNVAKSLVAAVETRPSQLCYLHLLPGGGAVGDVPNDATAFGCRDWDFACVVTGVWPRNQDGTETAQATVKWVYKVA</sequence>
<evidence type="ECO:0000313" key="5">
    <source>
        <dbReference type="Proteomes" id="UP000287124"/>
    </source>
</evidence>
<protein>
    <submittedName>
        <fullName evidence="4">Uncharacterized protein</fullName>
    </submittedName>
</protein>
<gene>
    <name evidence="4" type="ORF">BHE90_016558</name>
</gene>
<name>A0A430L019_9HYPO</name>
<dbReference type="Gene3D" id="3.30.465.10">
    <property type="match status" value="1"/>
</dbReference>
<dbReference type="InterPro" id="IPR016169">
    <property type="entry name" value="FAD-bd_PCMH_sub2"/>
</dbReference>
<organism evidence="4 5">
    <name type="scientific">Fusarium euwallaceae</name>
    <dbReference type="NCBI Taxonomy" id="1147111"/>
    <lineage>
        <taxon>Eukaryota</taxon>
        <taxon>Fungi</taxon>
        <taxon>Dikarya</taxon>
        <taxon>Ascomycota</taxon>
        <taxon>Pezizomycotina</taxon>
        <taxon>Sordariomycetes</taxon>
        <taxon>Hypocreomycetidae</taxon>
        <taxon>Hypocreales</taxon>
        <taxon>Nectriaceae</taxon>
        <taxon>Fusarium</taxon>
        <taxon>Fusarium solani species complex</taxon>
    </lineage>
</organism>
<dbReference type="InterPro" id="IPR050416">
    <property type="entry name" value="FAD-linked_Oxidoreductase"/>
</dbReference>
<accession>A0A430L019</accession>
<keyword evidence="3" id="KW-0560">Oxidoreductase</keyword>